<name>A0ABU8CTQ2_9HYPH</name>
<protein>
    <submittedName>
        <fullName evidence="1">Uncharacterized protein</fullName>
    </submittedName>
</protein>
<dbReference type="RefSeq" id="WP_335915553.1">
    <property type="nucleotide sequence ID" value="NZ_JBAMYB010000002.1"/>
</dbReference>
<accession>A0ABU8CTQ2</accession>
<comment type="caution">
    <text evidence="1">The sequence shown here is derived from an EMBL/GenBank/DDBJ whole genome shotgun (WGS) entry which is preliminary data.</text>
</comment>
<proteinExistence type="predicted"/>
<evidence type="ECO:0000313" key="2">
    <source>
        <dbReference type="Proteomes" id="UP001531129"/>
    </source>
</evidence>
<reference evidence="1 2" key="1">
    <citation type="submission" date="2024-01" db="EMBL/GenBank/DDBJ databases">
        <title>Draft genome sequences of three bacterial strains isolated from Acacia saligna represent a potential new species within the genus Rhizobium.</title>
        <authorList>
            <person name="Tambong J.T."/>
            <person name="Mnasri B."/>
        </authorList>
    </citation>
    <scope>NUCLEOTIDE SEQUENCE [LARGE SCALE GENOMIC DNA]</scope>
    <source>
        <strain evidence="1 2">1AS12I</strain>
    </source>
</reference>
<dbReference type="EMBL" id="JBAMYC010000020">
    <property type="protein sequence ID" value="MEI1252019.1"/>
    <property type="molecule type" value="Genomic_DNA"/>
</dbReference>
<evidence type="ECO:0000313" key="1">
    <source>
        <dbReference type="EMBL" id="MEI1252019.1"/>
    </source>
</evidence>
<keyword evidence="2" id="KW-1185">Reference proteome</keyword>
<organism evidence="1 2">
    <name type="scientific">Rhizobium aouanii</name>
    <dbReference type="NCBI Taxonomy" id="3118145"/>
    <lineage>
        <taxon>Bacteria</taxon>
        <taxon>Pseudomonadati</taxon>
        <taxon>Pseudomonadota</taxon>
        <taxon>Alphaproteobacteria</taxon>
        <taxon>Hyphomicrobiales</taxon>
        <taxon>Rhizobiaceae</taxon>
        <taxon>Rhizobium/Agrobacterium group</taxon>
        <taxon>Rhizobium</taxon>
    </lineage>
</organism>
<dbReference type="Proteomes" id="UP001531129">
    <property type="component" value="Unassembled WGS sequence"/>
</dbReference>
<gene>
    <name evidence="1" type="ORF">V8Q02_29070</name>
</gene>
<sequence length="99" mass="11053">MIDGFGYSIEIVWPSAFDEPNRQGAAAGIVFRPANGGRMKKWHRYFFLLGRCVRAEPAAVFEFLPVLSDFRTFEAALPAFFDVVSLFAIGHSSNHNLGK</sequence>